<dbReference type="AlphaFoldDB" id="A0A8J5SNK9"/>
<keyword evidence="2" id="KW-1185">Reference proteome</keyword>
<dbReference type="Proteomes" id="UP000729402">
    <property type="component" value="Unassembled WGS sequence"/>
</dbReference>
<name>A0A8J5SNK9_ZIZPA</name>
<protein>
    <submittedName>
        <fullName evidence="1">Uncharacterized protein</fullName>
    </submittedName>
</protein>
<evidence type="ECO:0000313" key="2">
    <source>
        <dbReference type="Proteomes" id="UP000729402"/>
    </source>
</evidence>
<dbReference type="EMBL" id="JAAALK010000285">
    <property type="protein sequence ID" value="KAG8064030.1"/>
    <property type="molecule type" value="Genomic_DNA"/>
</dbReference>
<organism evidence="1 2">
    <name type="scientific">Zizania palustris</name>
    <name type="common">Northern wild rice</name>
    <dbReference type="NCBI Taxonomy" id="103762"/>
    <lineage>
        <taxon>Eukaryota</taxon>
        <taxon>Viridiplantae</taxon>
        <taxon>Streptophyta</taxon>
        <taxon>Embryophyta</taxon>
        <taxon>Tracheophyta</taxon>
        <taxon>Spermatophyta</taxon>
        <taxon>Magnoliopsida</taxon>
        <taxon>Liliopsida</taxon>
        <taxon>Poales</taxon>
        <taxon>Poaceae</taxon>
        <taxon>BOP clade</taxon>
        <taxon>Oryzoideae</taxon>
        <taxon>Oryzeae</taxon>
        <taxon>Zizaniinae</taxon>
        <taxon>Zizania</taxon>
    </lineage>
</organism>
<proteinExistence type="predicted"/>
<reference evidence="1" key="2">
    <citation type="submission" date="2021-02" db="EMBL/GenBank/DDBJ databases">
        <authorList>
            <person name="Kimball J.A."/>
            <person name="Haas M.W."/>
            <person name="Macchietto M."/>
            <person name="Kono T."/>
            <person name="Duquette J."/>
            <person name="Shao M."/>
        </authorList>
    </citation>
    <scope>NUCLEOTIDE SEQUENCE</scope>
    <source>
        <tissue evidence="1">Fresh leaf tissue</tissue>
    </source>
</reference>
<gene>
    <name evidence="1" type="ORF">GUJ93_ZPchr0004g38905</name>
</gene>
<reference evidence="1" key="1">
    <citation type="journal article" date="2021" name="bioRxiv">
        <title>Whole Genome Assembly and Annotation of Northern Wild Rice, Zizania palustris L., Supports a Whole Genome Duplication in the Zizania Genus.</title>
        <authorList>
            <person name="Haas M."/>
            <person name="Kono T."/>
            <person name="Macchietto M."/>
            <person name="Millas R."/>
            <person name="McGilp L."/>
            <person name="Shao M."/>
            <person name="Duquette J."/>
            <person name="Hirsch C.N."/>
            <person name="Kimball J."/>
        </authorList>
    </citation>
    <scope>NUCLEOTIDE SEQUENCE</scope>
    <source>
        <tissue evidence="1">Fresh leaf tissue</tissue>
    </source>
</reference>
<evidence type="ECO:0000313" key="1">
    <source>
        <dbReference type="EMBL" id="KAG8064030.1"/>
    </source>
</evidence>
<comment type="caution">
    <text evidence="1">The sequence shown here is derived from an EMBL/GenBank/DDBJ whole genome shotgun (WGS) entry which is preliminary data.</text>
</comment>
<accession>A0A8J5SNK9</accession>
<sequence length="93" mass="9892">MGWGILGKAGYWWRVSGIGGAEVRGSDTWVNSGGRERRNSVSLAEVDGLVGIPMVDLDGAPVGRPRLLMTVPDVLSCSLHIRNVAVHELGVVL</sequence>